<dbReference type="GO" id="GO:0003824">
    <property type="term" value="F:catalytic activity"/>
    <property type="evidence" value="ECO:0007669"/>
    <property type="project" value="InterPro"/>
</dbReference>
<dbReference type="SUPFAM" id="SSF53167">
    <property type="entry name" value="Purine and uridine phosphorylases"/>
    <property type="match status" value="1"/>
</dbReference>
<dbReference type="InterPro" id="IPR011990">
    <property type="entry name" value="TPR-like_helical_dom_sf"/>
</dbReference>
<dbReference type="InterPro" id="IPR035994">
    <property type="entry name" value="Nucleoside_phosphorylase_sf"/>
</dbReference>
<dbReference type="OrthoDB" id="4218961at2759"/>
<dbReference type="GeneID" id="34607685"/>
<sequence length="1353" mass="151953">MVGSRNRLYTLAWLCALPVELAAAEAMLDETHPDLPSATTANTTYSLGKIAGHNIVVACLPSGVYGMTSATAVVSHLQAIFPNLRYGLMVGIGGGVPSAVADIRLGDIVVSRPTGSLGGVIQYDFGKAVGGGDLQPTGVLNQPPTILLTAVSQLEANGMRKKDFLMSAKITELLHKYPEMIPRFSRPLEEDSLIHSATERPIARPIRNSEEPIVHHGIIASGNRVIKDGLERDRIAQQFNALCFEMEAAGIMNHLPCLVIRGISDYCDSRKSKNWQGYAALVAAIYARNLLAVVPVNRPLKHALDRGCWMVPFDRNPRFVGRNNTVNQLSHQILSKDHARRAAISGLGGVGKTQIALELAYNIRNLDPARSIFWIPSTSVAAIEQAFMTISAQLGLNDITPANVKSELQMFLSSERAGSWLLIIDNADDQDMWIKPSASSPALKTFLPRINSHQGFILFTTRNQRLATQLAGPDVIKVSELDDEAAFDLLQGALVEKDLTKDQTSVTMLIHQLCGLPLALIQAASFINENAMSLEAYVSLLTQQENTELLSQDFDDDYRYPDIQNPITATWLMSFEQVQKSCALAAEYLSFIACIDARDIPLSLLPPASGLAQQKALGTLKAYSFVTAQTNNQFISTHRLVHLAIRNWLRKEHLLQKWTTKTAEHLNKVFPSDEHCNRTLWRQYLPHAQFLIESKEFQPMTDTREEFLKKVGECLHSDGRYKEAEMIFQELYEYQRHGADEEKTLMSMTLLALTFWSQGRWKESEEIDSKVLEARRALLGVEHPDTLISMRNLAGTYHSLGEWKKAEELNIEALEISKRVLGVEHPHTLISMGSLATTFWNMGRYSESEELEIEGLEILIRVRGLEHPETLLGMRNLASTFSEQGRYSEAEKLDLQVLEISRRVLGDEHPDTLASLHSLIVGYQNQGRWDEAEKLGDIQLVETSKKVLGADHPDTLSNMVSLATRFRNQERWKEVEGLERTVMETRKIALGIDHPDTLVCMGNLASTLWVLERRKEAEQLERTVVQTRERVLGVEHADTLDSMASLASRLWNMDRHQEAEELERKVMETRQQVLGDEHPDTLTSMANLAMTLTTLKHWNEAKEMQQMVLETRKRTLGAKHPDTLSSMVELAATLWNLKDWEEAHEFEIMILETRMEVLGDQHPDTWESMGTVALIRLGEGRWKEAEDLERKVLETRKKVLGADHPESVTNMLHFASTLALLKRWKEVAELESAVVEKRIQLLGEGHPQTLVSMSMLANTLNHLRRQNEAIAMIERCRQLEEKYLGADHPDTIGTVRLLEEWRASALSATGQGTASWNVPGWTQRHQNLLPSFHPILSLLKSSNSSFPDDDDID</sequence>
<dbReference type="InterPro" id="IPR000845">
    <property type="entry name" value="Nucleoside_phosphorylase_d"/>
</dbReference>
<dbReference type="SUPFAM" id="SSF48452">
    <property type="entry name" value="TPR-like"/>
    <property type="match status" value="4"/>
</dbReference>
<evidence type="ECO:0000259" key="3">
    <source>
        <dbReference type="Pfam" id="PF00931"/>
    </source>
</evidence>
<evidence type="ECO:0000256" key="1">
    <source>
        <dbReference type="SAM" id="Coils"/>
    </source>
</evidence>
<dbReference type="PANTHER" id="PTHR46082:SF11">
    <property type="entry name" value="AAA+ ATPASE DOMAIN-CONTAINING PROTEIN-RELATED"/>
    <property type="match status" value="1"/>
</dbReference>
<reference evidence="6" key="1">
    <citation type="journal article" date="2017" name="Genome Biol.">
        <title>Comparative genomics reveals high biological diversity and specific adaptations in the industrially and medically important fungal genus Aspergillus.</title>
        <authorList>
            <person name="de Vries R.P."/>
            <person name="Riley R."/>
            <person name="Wiebenga A."/>
            <person name="Aguilar-Osorio G."/>
            <person name="Amillis S."/>
            <person name="Uchima C.A."/>
            <person name="Anderluh G."/>
            <person name="Asadollahi M."/>
            <person name="Askin M."/>
            <person name="Barry K."/>
            <person name="Battaglia E."/>
            <person name="Bayram O."/>
            <person name="Benocci T."/>
            <person name="Braus-Stromeyer S.A."/>
            <person name="Caldana C."/>
            <person name="Canovas D."/>
            <person name="Cerqueira G.C."/>
            <person name="Chen F."/>
            <person name="Chen W."/>
            <person name="Choi C."/>
            <person name="Clum A."/>
            <person name="Dos Santos R.A."/>
            <person name="Damasio A.R."/>
            <person name="Diallinas G."/>
            <person name="Emri T."/>
            <person name="Fekete E."/>
            <person name="Flipphi M."/>
            <person name="Freyberg S."/>
            <person name="Gallo A."/>
            <person name="Gournas C."/>
            <person name="Habgood R."/>
            <person name="Hainaut M."/>
            <person name="Harispe M.L."/>
            <person name="Henrissat B."/>
            <person name="Hilden K.S."/>
            <person name="Hope R."/>
            <person name="Hossain A."/>
            <person name="Karabika E."/>
            <person name="Karaffa L."/>
            <person name="Karanyi Z."/>
            <person name="Krasevec N."/>
            <person name="Kuo A."/>
            <person name="Kusch H."/>
            <person name="LaButti K."/>
            <person name="Lagendijk E.L."/>
            <person name="Lapidus A."/>
            <person name="Levasseur A."/>
            <person name="Lindquist E."/>
            <person name="Lipzen A."/>
            <person name="Logrieco A.F."/>
            <person name="MacCabe A."/>
            <person name="Maekelae M.R."/>
            <person name="Malavazi I."/>
            <person name="Melin P."/>
            <person name="Meyer V."/>
            <person name="Mielnichuk N."/>
            <person name="Miskei M."/>
            <person name="Molnar A.P."/>
            <person name="Mule G."/>
            <person name="Ngan C.Y."/>
            <person name="Orejas M."/>
            <person name="Orosz E."/>
            <person name="Ouedraogo J.P."/>
            <person name="Overkamp K.M."/>
            <person name="Park H.-S."/>
            <person name="Perrone G."/>
            <person name="Piumi F."/>
            <person name="Punt P.J."/>
            <person name="Ram A.F."/>
            <person name="Ramon A."/>
            <person name="Rauscher S."/>
            <person name="Record E."/>
            <person name="Riano-Pachon D.M."/>
            <person name="Robert V."/>
            <person name="Roehrig J."/>
            <person name="Ruller R."/>
            <person name="Salamov A."/>
            <person name="Salih N.S."/>
            <person name="Samson R.A."/>
            <person name="Sandor E."/>
            <person name="Sanguinetti M."/>
            <person name="Schuetze T."/>
            <person name="Sepcic K."/>
            <person name="Shelest E."/>
            <person name="Sherlock G."/>
            <person name="Sophianopoulou V."/>
            <person name="Squina F.M."/>
            <person name="Sun H."/>
            <person name="Susca A."/>
            <person name="Todd R.B."/>
            <person name="Tsang A."/>
            <person name="Unkles S.E."/>
            <person name="van de Wiele N."/>
            <person name="van Rossen-Uffink D."/>
            <person name="Oliveira J.V."/>
            <person name="Vesth T.C."/>
            <person name="Visser J."/>
            <person name="Yu J.-H."/>
            <person name="Zhou M."/>
            <person name="Andersen M.R."/>
            <person name="Archer D.B."/>
            <person name="Baker S.E."/>
            <person name="Benoit I."/>
            <person name="Brakhage A.A."/>
            <person name="Braus G.H."/>
            <person name="Fischer R."/>
            <person name="Frisvad J.C."/>
            <person name="Goldman G.H."/>
            <person name="Houbraken J."/>
            <person name="Oakley B."/>
            <person name="Pocsi I."/>
            <person name="Scazzocchio C."/>
            <person name="Seiboth B."/>
            <person name="vanKuyk P.A."/>
            <person name="Wortman J."/>
            <person name="Dyer P.S."/>
            <person name="Grigoriev I.V."/>
        </authorList>
    </citation>
    <scope>NUCLEOTIDE SEQUENCE [LARGE SCALE GENOMIC DNA]</scope>
    <source>
        <strain evidence="6">CBS 506.65</strain>
    </source>
</reference>
<dbReference type="GO" id="GO:0043531">
    <property type="term" value="F:ADP binding"/>
    <property type="evidence" value="ECO:0007669"/>
    <property type="project" value="InterPro"/>
</dbReference>
<feature type="coiled-coil region" evidence="1">
    <location>
        <begin position="1010"/>
        <end position="1072"/>
    </location>
</feature>
<dbReference type="EMBL" id="KV878344">
    <property type="protein sequence ID" value="OJJ45918.1"/>
    <property type="molecule type" value="Genomic_DNA"/>
</dbReference>
<dbReference type="InterPro" id="IPR053137">
    <property type="entry name" value="NLR-like"/>
</dbReference>
<feature type="signal peptide" evidence="2">
    <location>
        <begin position="1"/>
        <end position="24"/>
    </location>
</feature>
<feature type="chain" id="PRO_5013358688" description="Nucleoside phosphorylase domain-containing protein" evidence="2">
    <location>
        <begin position="25"/>
        <end position="1353"/>
    </location>
</feature>
<dbReference type="NCBIfam" id="NF040586">
    <property type="entry name" value="FxSxx_TPR"/>
    <property type="match status" value="1"/>
</dbReference>
<dbReference type="GO" id="GO:0009116">
    <property type="term" value="P:nucleoside metabolic process"/>
    <property type="evidence" value="ECO:0007669"/>
    <property type="project" value="InterPro"/>
</dbReference>
<protein>
    <recommendedName>
        <fullName evidence="7">Nucleoside phosphorylase domain-containing protein</fullName>
    </recommendedName>
</protein>
<dbReference type="Proteomes" id="UP000184188">
    <property type="component" value="Unassembled WGS sequence"/>
</dbReference>
<dbReference type="Gene3D" id="3.40.50.1580">
    <property type="entry name" value="Nucleoside phosphorylase domain"/>
    <property type="match status" value="1"/>
</dbReference>
<dbReference type="VEuPathDB" id="FungiDB:ASPZODRAFT_119216"/>
<dbReference type="Gene3D" id="3.40.50.300">
    <property type="entry name" value="P-loop containing nucleotide triphosphate hydrolases"/>
    <property type="match status" value="1"/>
</dbReference>
<dbReference type="Pfam" id="PF13424">
    <property type="entry name" value="TPR_12"/>
    <property type="match status" value="3"/>
</dbReference>
<dbReference type="Pfam" id="PF00931">
    <property type="entry name" value="NB-ARC"/>
    <property type="match status" value="1"/>
</dbReference>
<evidence type="ECO:0008006" key="7">
    <source>
        <dbReference type="Google" id="ProtNLM"/>
    </source>
</evidence>
<name>A0A1L9SFM9_9EURO</name>
<dbReference type="STRING" id="1073090.A0A1L9SFM9"/>
<dbReference type="Pfam" id="PF13374">
    <property type="entry name" value="TPR_10"/>
    <property type="match status" value="6"/>
</dbReference>
<keyword evidence="6" id="KW-1185">Reference proteome</keyword>
<accession>A0A1L9SFM9</accession>
<keyword evidence="1" id="KW-0175">Coiled coil</keyword>
<gene>
    <name evidence="5" type="ORF">ASPZODRAFT_119216</name>
</gene>
<evidence type="ECO:0000313" key="5">
    <source>
        <dbReference type="EMBL" id="OJJ45918.1"/>
    </source>
</evidence>
<evidence type="ECO:0000259" key="4">
    <source>
        <dbReference type="Pfam" id="PF01048"/>
    </source>
</evidence>
<dbReference type="CDD" id="cd09008">
    <property type="entry name" value="MTAN"/>
    <property type="match status" value="1"/>
</dbReference>
<feature type="domain" description="Nucleoside phosphorylase" evidence="4">
    <location>
        <begin position="12"/>
        <end position="276"/>
    </location>
</feature>
<dbReference type="SUPFAM" id="SSF52540">
    <property type="entry name" value="P-loop containing nucleoside triphosphate hydrolases"/>
    <property type="match status" value="1"/>
</dbReference>
<dbReference type="Gene3D" id="1.25.40.10">
    <property type="entry name" value="Tetratricopeptide repeat domain"/>
    <property type="match status" value="4"/>
</dbReference>
<proteinExistence type="predicted"/>
<evidence type="ECO:0000256" key="2">
    <source>
        <dbReference type="SAM" id="SignalP"/>
    </source>
</evidence>
<dbReference type="RefSeq" id="XP_022580428.1">
    <property type="nucleotide sequence ID" value="XM_022721220.1"/>
</dbReference>
<evidence type="ECO:0000313" key="6">
    <source>
        <dbReference type="Proteomes" id="UP000184188"/>
    </source>
</evidence>
<keyword evidence="2" id="KW-0732">Signal</keyword>
<feature type="domain" description="NB-ARC" evidence="3">
    <location>
        <begin position="323"/>
        <end position="498"/>
    </location>
</feature>
<dbReference type="PANTHER" id="PTHR46082">
    <property type="entry name" value="ATP/GTP-BINDING PROTEIN-RELATED"/>
    <property type="match status" value="1"/>
</dbReference>
<dbReference type="InterPro" id="IPR027417">
    <property type="entry name" value="P-loop_NTPase"/>
</dbReference>
<organism evidence="5 6">
    <name type="scientific">Penicilliopsis zonata CBS 506.65</name>
    <dbReference type="NCBI Taxonomy" id="1073090"/>
    <lineage>
        <taxon>Eukaryota</taxon>
        <taxon>Fungi</taxon>
        <taxon>Dikarya</taxon>
        <taxon>Ascomycota</taxon>
        <taxon>Pezizomycotina</taxon>
        <taxon>Eurotiomycetes</taxon>
        <taxon>Eurotiomycetidae</taxon>
        <taxon>Eurotiales</taxon>
        <taxon>Aspergillaceae</taxon>
        <taxon>Penicilliopsis</taxon>
    </lineage>
</organism>
<dbReference type="Pfam" id="PF01048">
    <property type="entry name" value="PNP_UDP_1"/>
    <property type="match status" value="1"/>
</dbReference>
<dbReference type="InterPro" id="IPR002182">
    <property type="entry name" value="NB-ARC"/>
</dbReference>